<reference evidence="1" key="1">
    <citation type="submission" date="2022-03" db="EMBL/GenBank/DDBJ databases">
        <authorList>
            <person name="Sayadi A."/>
        </authorList>
    </citation>
    <scope>NUCLEOTIDE SEQUENCE</scope>
</reference>
<gene>
    <name evidence="1" type="ORF">ACAOBT_LOCUS24983</name>
</gene>
<dbReference type="Proteomes" id="UP001152888">
    <property type="component" value="Unassembled WGS sequence"/>
</dbReference>
<name>A0A9P0PUI1_ACAOB</name>
<comment type="caution">
    <text evidence="1">The sequence shown here is derived from an EMBL/GenBank/DDBJ whole genome shotgun (WGS) entry which is preliminary data.</text>
</comment>
<protein>
    <submittedName>
        <fullName evidence="1">Uncharacterized protein</fullName>
    </submittedName>
</protein>
<dbReference type="OrthoDB" id="6762350at2759"/>
<accession>A0A9P0PUI1</accession>
<evidence type="ECO:0000313" key="1">
    <source>
        <dbReference type="EMBL" id="CAH1999467.1"/>
    </source>
</evidence>
<proteinExistence type="predicted"/>
<evidence type="ECO:0000313" key="2">
    <source>
        <dbReference type="Proteomes" id="UP001152888"/>
    </source>
</evidence>
<sequence length="130" mass="14550">MNEPASPTVAAALGATAGDEFAWLRETTTIQVSSMLGNLKTVIFGHLNVRSILSSFSDFVDILTEQEYDFFAVTETWLTSSIPTGVVKVPEYNFYRCDRGRRGGIGIYIKSMYQINKNAYDSQMEKWGES</sequence>
<dbReference type="Gene3D" id="3.60.10.10">
    <property type="entry name" value="Endonuclease/exonuclease/phosphatase"/>
    <property type="match status" value="1"/>
</dbReference>
<organism evidence="1 2">
    <name type="scientific">Acanthoscelides obtectus</name>
    <name type="common">Bean weevil</name>
    <name type="synonym">Bruchus obtectus</name>
    <dbReference type="NCBI Taxonomy" id="200917"/>
    <lineage>
        <taxon>Eukaryota</taxon>
        <taxon>Metazoa</taxon>
        <taxon>Ecdysozoa</taxon>
        <taxon>Arthropoda</taxon>
        <taxon>Hexapoda</taxon>
        <taxon>Insecta</taxon>
        <taxon>Pterygota</taxon>
        <taxon>Neoptera</taxon>
        <taxon>Endopterygota</taxon>
        <taxon>Coleoptera</taxon>
        <taxon>Polyphaga</taxon>
        <taxon>Cucujiformia</taxon>
        <taxon>Chrysomeloidea</taxon>
        <taxon>Chrysomelidae</taxon>
        <taxon>Bruchinae</taxon>
        <taxon>Bruchini</taxon>
        <taxon>Acanthoscelides</taxon>
    </lineage>
</organism>
<dbReference type="EMBL" id="CAKOFQ010007367">
    <property type="protein sequence ID" value="CAH1999467.1"/>
    <property type="molecule type" value="Genomic_DNA"/>
</dbReference>
<dbReference type="AlphaFoldDB" id="A0A9P0PUI1"/>
<dbReference type="SUPFAM" id="SSF56219">
    <property type="entry name" value="DNase I-like"/>
    <property type="match status" value="1"/>
</dbReference>
<keyword evidence="2" id="KW-1185">Reference proteome</keyword>
<dbReference type="InterPro" id="IPR036691">
    <property type="entry name" value="Endo/exonu/phosph_ase_sf"/>
</dbReference>